<dbReference type="InterPro" id="IPR036047">
    <property type="entry name" value="F-box-like_dom_sf"/>
</dbReference>
<dbReference type="InParanoid" id="A0A0Q3MD68"/>
<dbReference type="EMBL" id="CM000881">
    <property type="protein sequence ID" value="KQK02262.1"/>
    <property type="molecule type" value="Genomic_DNA"/>
</dbReference>
<reference evidence="2" key="2">
    <citation type="submission" date="2017-06" db="EMBL/GenBank/DDBJ databases">
        <title>WGS assembly of Brachypodium distachyon.</title>
        <authorList>
            <consortium name="The International Brachypodium Initiative"/>
            <person name="Lucas S."/>
            <person name="Harmon-Smith M."/>
            <person name="Lail K."/>
            <person name="Tice H."/>
            <person name="Grimwood J."/>
            <person name="Bruce D."/>
            <person name="Barry K."/>
            <person name="Shu S."/>
            <person name="Lindquist E."/>
            <person name="Wang M."/>
            <person name="Pitluck S."/>
            <person name="Vogel J.P."/>
            <person name="Garvin D.F."/>
            <person name="Mockler T.C."/>
            <person name="Schmutz J."/>
            <person name="Rokhsar D."/>
            <person name="Bevan M.W."/>
        </authorList>
    </citation>
    <scope>NUCLEOTIDE SEQUENCE</scope>
    <source>
        <strain evidence="2">Bd21</strain>
    </source>
</reference>
<dbReference type="PANTHER" id="PTHR35828">
    <property type="entry name" value="OS08G0203800 PROTEIN-RELATED"/>
    <property type="match status" value="1"/>
</dbReference>
<proteinExistence type="predicted"/>
<dbReference type="Gramene" id="KQK02262">
    <property type="protein sequence ID" value="KQK02262"/>
    <property type="gene ID" value="BRADI_2g00443v3"/>
</dbReference>
<keyword evidence="4" id="KW-1185">Reference proteome</keyword>
<protein>
    <recommendedName>
        <fullName evidence="1">F-box domain-containing protein</fullName>
    </recommendedName>
</protein>
<evidence type="ECO:0000313" key="4">
    <source>
        <dbReference type="Proteomes" id="UP000008810"/>
    </source>
</evidence>
<dbReference type="SUPFAM" id="SSF81383">
    <property type="entry name" value="F-box domain"/>
    <property type="match status" value="1"/>
</dbReference>
<accession>A0A0Q3MD68</accession>
<dbReference type="Gene3D" id="1.20.1280.50">
    <property type="match status" value="1"/>
</dbReference>
<dbReference type="AlphaFoldDB" id="A0A0Q3MD68"/>
<name>A0A0Q3MD68_BRADI</name>
<evidence type="ECO:0000259" key="1">
    <source>
        <dbReference type="Pfam" id="PF12937"/>
    </source>
</evidence>
<reference evidence="3" key="3">
    <citation type="submission" date="2018-08" db="UniProtKB">
        <authorList>
            <consortium name="EnsemblPlants"/>
        </authorList>
    </citation>
    <scope>IDENTIFICATION</scope>
    <source>
        <strain evidence="3">cv. Bd21</strain>
    </source>
</reference>
<evidence type="ECO:0000313" key="3">
    <source>
        <dbReference type="EnsemblPlants" id="KQK02262"/>
    </source>
</evidence>
<dbReference type="STRING" id="15368.A0A0Q3MD68"/>
<feature type="domain" description="F-box" evidence="1">
    <location>
        <begin position="10"/>
        <end position="42"/>
    </location>
</feature>
<dbReference type="OrthoDB" id="582186at2759"/>
<evidence type="ECO:0000313" key="2">
    <source>
        <dbReference type="EMBL" id="KQK02262.1"/>
    </source>
</evidence>
<dbReference type="EnsemblPlants" id="KQK02262">
    <property type="protein sequence ID" value="KQK02262"/>
    <property type="gene ID" value="BRADI_2g00443v3"/>
</dbReference>
<dbReference type="Pfam" id="PF12937">
    <property type="entry name" value="F-box-like"/>
    <property type="match status" value="1"/>
</dbReference>
<dbReference type="PANTHER" id="PTHR35828:SF33">
    <property type="entry name" value="F-BOX DOMAIN-CONTAINING PROTEIN"/>
    <property type="match status" value="1"/>
</dbReference>
<dbReference type="InterPro" id="IPR001810">
    <property type="entry name" value="F-box_dom"/>
</dbReference>
<dbReference type="Proteomes" id="UP000008810">
    <property type="component" value="Chromosome 2"/>
</dbReference>
<sequence>MAAAAAELHDELLLDIFSRLPDPIDLLRCAATCARWFRLILDLHPYAAGNANLGLQLHRSSSVLGAFYHNNDKLSLPPKFVRLHAPTRPAGSCFFPSSEDGILSSYSAKPLASRRGLPLSRLLPTPQDQRKLHLAVSHPLLGGRARVLPPPPFDLDPELHRELTGYALLLTDAGAPIDIEYCQSLAMSGPRAGTVDDAHGTAHWLYRDASSLYILAVTGDATRAALTKLPFIPPLQRHLQQQQQQTLFPCVTRGGDLALFFHSTGVGGGGLHLWKTADHGRSWVRSELQRAPLPSDRLFKVVGFAESAGKLLVCSVDRLWTLWWLDVESGETETAGASGRRGCYYPTEVCRWSCTCQGYDSCSECTYNCRVLYEVHCPSFLGHMAAWSQLEPIF</sequence>
<reference evidence="2 3" key="1">
    <citation type="journal article" date="2010" name="Nature">
        <title>Genome sequencing and analysis of the model grass Brachypodium distachyon.</title>
        <authorList>
            <consortium name="International Brachypodium Initiative"/>
        </authorList>
    </citation>
    <scope>NUCLEOTIDE SEQUENCE [LARGE SCALE GENOMIC DNA]</scope>
    <source>
        <strain evidence="2 3">Bd21</strain>
    </source>
</reference>
<organism evidence="2">
    <name type="scientific">Brachypodium distachyon</name>
    <name type="common">Purple false brome</name>
    <name type="synonym">Trachynia distachya</name>
    <dbReference type="NCBI Taxonomy" id="15368"/>
    <lineage>
        <taxon>Eukaryota</taxon>
        <taxon>Viridiplantae</taxon>
        <taxon>Streptophyta</taxon>
        <taxon>Embryophyta</taxon>
        <taxon>Tracheophyta</taxon>
        <taxon>Spermatophyta</taxon>
        <taxon>Magnoliopsida</taxon>
        <taxon>Liliopsida</taxon>
        <taxon>Poales</taxon>
        <taxon>Poaceae</taxon>
        <taxon>BOP clade</taxon>
        <taxon>Pooideae</taxon>
        <taxon>Stipodae</taxon>
        <taxon>Brachypodieae</taxon>
        <taxon>Brachypodium</taxon>
    </lineage>
</organism>
<gene>
    <name evidence="2" type="ORF">BRADI_2g00443v3</name>
</gene>